<dbReference type="EMBL" id="CAJVQA010019455">
    <property type="protein sequence ID" value="CAG8759201.1"/>
    <property type="molecule type" value="Genomic_DNA"/>
</dbReference>
<keyword evidence="2" id="KW-1185">Reference proteome</keyword>
<dbReference type="Proteomes" id="UP000789759">
    <property type="component" value="Unassembled WGS sequence"/>
</dbReference>
<evidence type="ECO:0000313" key="1">
    <source>
        <dbReference type="EMBL" id="CAG8759201.1"/>
    </source>
</evidence>
<protein>
    <submittedName>
        <fullName evidence="1">10527_t:CDS:1</fullName>
    </submittedName>
</protein>
<name>A0A9N9J0A5_9GLOM</name>
<evidence type="ECO:0000313" key="2">
    <source>
        <dbReference type="Proteomes" id="UP000789759"/>
    </source>
</evidence>
<reference evidence="1" key="1">
    <citation type="submission" date="2021-06" db="EMBL/GenBank/DDBJ databases">
        <authorList>
            <person name="Kallberg Y."/>
            <person name="Tangrot J."/>
            <person name="Rosling A."/>
        </authorList>
    </citation>
    <scope>NUCLEOTIDE SEQUENCE</scope>
    <source>
        <strain evidence="1">FL966</strain>
    </source>
</reference>
<sequence length="138" mass="15987">MAEARCLLILKYVSTLLNPILQYIGQMPPSDYCDMIIQAWTSAIPNMMALENANARDFDNAAKVEIIKISSKDYKQIHEFYADQGDSRWLNLFREEVLQIESKVDEISQMTSQFRRIMLDNQSKKPDDEGGYNEENNI</sequence>
<organism evidence="1 2">
    <name type="scientific">Cetraspora pellucida</name>
    <dbReference type="NCBI Taxonomy" id="1433469"/>
    <lineage>
        <taxon>Eukaryota</taxon>
        <taxon>Fungi</taxon>
        <taxon>Fungi incertae sedis</taxon>
        <taxon>Mucoromycota</taxon>
        <taxon>Glomeromycotina</taxon>
        <taxon>Glomeromycetes</taxon>
        <taxon>Diversisporales</taxon>
        <taxon>Gigasporaceae</taxon>
        <taxon>Cetraspora</taxon>
    </lineage>
</organism>
<comment type="caution">
    <text evidence="1">The sequence shown here is derived from an EMBL/GenBank/DDBJ whole genome shotgun (WGS) entry which is preliminary data.</text>
</comment>
<gene>
    <name evidence="1" type="ORF">CPELLU_LOCUS15199</name>
</gene>
<proteinExistence type="predicted"/>
<dbReference type="AlphaFoldDB" id="A0A9N9J0A5"/>
<accession>A0A9N9J0A5</accession>
<dbReference type="OrthoDB" id="10472279at2759"/>